<dbReference type="InterPro" id="IPR019285">
    <property type="entry name" value="DUF2336"/>
</dbReference>
<organism evidence="1 2">
    <name type="scientific">Sphingomonas colocasiae</name>
    <dbReference type="NCBI Taxonomy" id="1848973"/>
    <lineage>
        <taxon>Bacteria</taxon>
        <taxon>Pseudomonadati</taxon>
        <taxon>Pseudomonadota</taxon>
        <taxon>Alphaproteobacteria</taxon>
        <taxon>Sphingomonadales</taxon>
        <taxon>Sphingomonadaceae</taxon>
        <taxon>Sphingomonas</taxon>
    </lineage>
</organism>
<gene>
    <name evidence="1" type="ORF">K7G82_11710</name>
</gene>
<proteinExistence type="predicted"/>
<reference evidence="1 2" key="1">
    <citation type="submission" date="2021-08" db="EMBL/GenBank/DDBJ databases">
        <authorList>
            <person name="Tuo L."/>
        </authorList>
    </citation>
    <scope>NUCLEOTIDE SEQUENCE [LARGE SCALE GENOMIC DNA]</scope>
    <source>
        <strain evidence="1 2">JCM 31229</strain>
    </source>
</reference>
<dbReference type="RefSeq" id="WP_222990003.1">
    <property type="nucleotide sequence ID" value="NZ_JAINVV010000004.1"/>
</dbReference>
<keyword evidence="2" id="KW-1185">Reference proteome</keyword>
<evidence type="ECO:0000313" key="2">
    <source>
        <dbReference type="Proteomes" id="UP000706039"/>
    </source>
</evidence>
<evidence type="ECO:0000313" key="1">
    <source>
        <dbReference type="EMBL" id="MBY8822964.1"/>
    </source>
</evidence>
<dbReference type="Pfam" id="PF10098">
    <property type="entry name" value="DUF2336"/>
    <property type="match status" value="1"/>
</dbReference>
<dbReference type="EMBL" id="JAINVV010000004">
    <property type="protein sequence ID" value="MBY8822964.1"/>
    <property type="molecule type" value="Genomic_DNA"/>
</dbReference>
<accession>A0ABS7PPP1</accession>
<dbReference type="Proteomes" id="UP000706039">
    <property type="component" value="Unassembled WGS sequence"/>
</dbReference>
<comment type="caution">
    <text evidence="1">The sequence shown here is derived from an EMBL/GenBank/DDBJ whole genome shotgun (WGS) entry which is preliminary data.</text>
</comment>
<protein>
    <submittedName>
        <fullName evidence="1">DUF2336 domain-containing protein</fullName>
    </submittedName>
</protein>
<sequence length="369" mass="40039">MIAEDDDGTAVSRVGAGRLLADAARGGHGGRKRLAVLVDLFLPESMRLSDYQRVTIKRFIVRLVGAVEHDLRQRLITSHAARFTPEILAALGSARVPIALPLLQRARALHDVELVSLLLARVEEQRLSGVLRRDGEETRLVEALLADSDEAVSGAAMAMLIAESRRHFLFEEPVLARTDLPADLQYRLVWWVAAALREYLTRQHGADHGVADTALMDAAAASLSSHDEGETLESSSMQLAYALAERGRLDDSLLQAACQEGRLSLFVAALAVRGGLDFEAARSMALPPFGERLIVLLRALDVRRDVAGAVAQILSADDADLIEQMSAYDDLTRVRALELIQPWQVDTGYRAAIAALSAGLAERGDGWAA</sequence>
<name>A0ABS7PPP1_9SPHN</name>